<dbReference type="GO" id="GO:0005737">
    <property type="term" value="C:cytoplasm"/>
    <property type="evidence" value="ECO:0007669"/>
    <property type="project" value="TreeGrafter"/>
</dbReference>
<dbReference type="InParanoid" id="A0A316YL89"/>
<dbReference type="GeneID" id="37046409"/>
<feature type="non-terminal residue" evidence="4">
    <location>
        <position position="1"/>
    </location>
</feature>
<evidence type="ECO:0000313" key="4">
    <source>
        <dbReference type="EMBL" id="PWN88823.1"/>
    </source>
</evidence>
<accession>A0A316YL89</accession>
<dbReference type="GO" id="GO:0016491">
    <property type="term" value="F:oxidoreductase activity"/>
    <property type="evidence" value="ECO:0007669"/>
    <property type="project" value="UniProtKB-KW"/>
</dbReference>
<dbReference type="OrthoDB" id="37537at2759"/>
<dbReference type="PANTHER" id="PTHR43625:SF40">
    <property type="entry name" value="ALDO-KETO REDUCTASE YAKC [NADP(+)]"/>
    <property type="match status" value="1"/>
</dbReference>
<dbReference type="InterPro" id="IPR023210">
    <property type="entry name" value="NADP_OxRdtase_dom"/>
</dbReference>
<evidence type="ECO:0000259" key="3">
    <source>
        <dbReference type="Pfam" id="PF00248"/>
    </source>
</evidence>
<protein>
    <submittedName>
        <fullName evidence="4">Aldo/keto reductase</fullName>
    </submittedName>
</protein>
<dbReference type="InterPro" id="IPR036812">
    <property type="entry name" value="NAD(P)_OxRdtase_dom_sf"/>
</dbReference>
<dbReference type="PRINTS" id="PR00069">
    <property type="entry name" value="ALDKETRDTASE"/>
</dbReference>
<reference evidence="4 5" key="1">
    <citation type="journal article" date="2018" name="Mol. Biol. Evol.">
        <title>Broad Genomic Sampling Reveals a Smut Pathogenic Ancestry of the Fungal Clade Ustilaginomycotina.</title>
        <authorList>
            <person name="Kijpornyongpan T."/>
            <person name="Mondo S.J."/>
            <person name="Barry K."/>
            <person name="Sandor L."/>
            <person name="Lee J."/>
            <person name="Lipzen A."/>
            <person name="Pangilinan J."/>
            <person name="LaButti K."/>
            <person name="Hainaut M."/>
            <person name="Henrissat B."/>
            <person name="Grigoriev I.V."/>
            <person name="Spatafora J.W."/>
            <person name="Aime M.C."/>
        </authorList>
    </citation>
    <scope>NUCLEOTIDE SEQUENCE [LARGE SCALE GENOMIC DNA]</scope>
    <source>
        <strain evidence="4 5">MCA 4198</strain>
    </source>
</reference>
<sequence>RKKVFLNSKHASRMDEQGKLSPVPGAQYPVEACEASLKHLHTDHIDLYQAHRAVEPVEEQMKGMKKLKDEGKIRYIGVSDFNLDQLERANSVVHIDAIEIELSRWTPDVLTNGILDWTKKNGTALIAYSPLGRGFLAGEMSSTDTLESNDFRKRNPTFEPQNFVHNLDLVRQLRKVRYDRLLIRSNWLTKQKLRVTPYCPDEATGVIQRDVLHWKA</sequence>
<dbReference type="RefSeq" id="XP_025376021.1">
    <property type="nucleotide sequence ID" value="XM_025524493.1"/>
</dbReference>
<dbReference type="Proteomes" id="UP000245768">
    <property type="component" value="Unassembled WGS sequence"/>
</dbReference>
<evidence type="ECO:0000313" key="5">
    <source>
        <dbReference type="Proteomes" id="UP000245768"/>
    </source>
</evidence>
<dbReference type="InterPro" id="IPR050791">
    <property type="entry name" value="Aldo-Keto_reductase"/>
</dbReference>
<evidence type="ECO:0000256" key="2">
    <source>
        <dbReference type="SAM" id="MobiDB-lite"/>
    </source>
</evidence>
<keyword evidence="1" id="KW-0560">Oxidoreductase</keyword>
<feature type="region of interest" description="Disordered" evidence="2">
    <location>
        <begin position="1"/>
        <end position="23"/>
    </location>
</feature>
<dbReference type="STRING" id="215250.A0A316YL89"/>
<dbReference type="Pfam" id="PF00248">
    <property type="entry name" value="Aldo_ket_red"/>
    <property type="match status" value="1"/>
</dbReference>
<dbReference type="SUPFAM" id="SSF51430">
    <property type="entry name" value="NAD(P)-linked oxidoreductase"/>
    <property type="match status" value="1"/>
</dbReference>
<dbReference type="InterPro" id="IPR020471">
    <property type="entry name" value="AKR"/>
</dbReference>
<dbReference type="AlphaFoldDB" id="A0A316YL89"/>
<dbReference type="EMBL" id="KZ819638">
    <property type="protein sequence ID" value="PWN88823.1"/>
    <property type="molecule type" value="Genomic_DNA"/>
</dbReference>
<gene>
    <name evidence="4" type="ORF">FA10DRAFT_296306</name>
</gene>
<feature type="domain" description="NADP-dependent oxidoreductase" evidence="3">
    <location>
        <begin position="1"/>
        <end position="176"/>
    </location>
</feature>
<dbReference type="Gene3D" id="3.20.20.100">
    <property type="entry name" value="NADP-dependent oxidoreductase domain"/>
    <property type="match status" value="1"/>
</dbReference>
<evidence type="ECO:0000256" key="1">
    <source>
        <dbReference type="ARBA" id="ARBA00023002"/>
    </source>
</evidence>
<dbReference type="PANTHER" id="PTHR43625">
    <property type="entry name" value="AFLATOXIN B1 ALDEHYDE REDUCTASE"/>
    <property type="match status" value="1"/>
</dbReference>
<organism evidence="4 5">
    <name type="scientific">Acaromyces ingoldii</name>
    <dbReference type="NCBI Taxonomy" id="215250"/>
    <lineage>
        <taxon>Eukaryota</taxon>
        <taxon>Fungi</taxon>
        <taxon>Dikarya</taxon>
        <taxon>Basidiomycota</taxon>
        <taxon>Ustilaginomycotina</taxon>
        <taxon>Exobasidiomycetes</taxon>
        <taxon>Exobasidiales</taxon>
        <taxon>Cryptobasidiaceae</taxon>
        <taxon>Acaromyces</taxon>
    </lineage>
</organism>
<proteinExistence type="predicted"/>
<keyword evidence="5" id="KW-1185">Reference proteome</keyword>
<name>A0A316YL89_9BASI</name>